<evidence type="ECO:0000256" key="5">
    <source>
        <dbReference type="ARBA" id="ARBA00022692"/>
    </source>
</evidence>
<dbReference type="InterPro" id="IPR010617">
    <property type="entry name" value="TMEM175-like"/>
</dbReference>
<evidence type="ECO:0000256" key="6">
    <source>
        <dbReference type="ARBA" id="ARBA00022826"/>
    </source>
</evidence>
<evidence type="ECO:0000256" key="4">
    <source>
        <dbReference type="ARBA" id="ARBA00022538"/>
    </source>
</evidence>
<evidence type="ECO:0000256" key="7">
    <source>
        <dbReference type="ARBA" id="ARBA00022958"/>
    </source>
</evidence>
<keyword evidence="7" id="KW-0630">Potassium</keyword>
<keyword evidence="11" id="KW-0407">Ion channel</keyword>
<comment type="similarity">
    <text evidence="2">Belongs to the TMEM175 family.</text>
</comment>
<dbReference type="Pfam" id="PF06736">
    <property type="entry name" value="TMEM175"/>
    <property type="match status" value="1"/>
</dbReference>
<keyword evidence="10 13" id="KW-0472">Membrane</keyword>
<keyword evidence="15" id="KW-1185">Reference proteome</keyword>
<dbReference type="EMBL" id="JAKGAS010000014">
    <property type="protein sequence ID" value="MCF2950076.1"/>
    <property type="molecule type" value="Genomic_DNA"/>
</dbReference>
<feature type="transmembrane region" description="Helical" evidence="13">
    <location>
        <begin position="140"/>
        <end position="163"/>
    </location>
</feature>
<evidence type="ECO:0000256" key="1">
    <source>
        <dbReference type="ARBA" id="ARBA00004141"/>
    </source>
</evidence>
<evidence type="ECO:0000256" key="8">
    <source>
        <dbReference type="ARBA" id="ARBA00022989"/>
    </source>
</evidence>
<sequence>MSWDPNSLDKLDIKQDFRLRGENMTRMEVFSDAAFAFALTMLVVSVGTIPQDYPEFIAALKNIPAFALSFLQLAVFWLAHRTWSNRYGLNDTLSSLLTLIMIFFILVFVYPLRLIFSAFFDFVSIGWLPSDFKVNTVQELSSLFIVYGLGFAILALIVMLLYWHAFRVNNLLKLNELEKLHTSFAINIWGIQAVFGFASALFAWLAPAFLQPYAGFVYFGLAVAIPCLSYNFAKRKKQLSQL</sequence>
<keyword evidence="3" id="KW-0813">Transport</keyword>
<comment type="catalytic activity">
    <reaction evidence="12">
        <text>K(+)(in) = K(+)(out)</text>
        <dbReference type="Rhea" id="RHEA:29463"/>
        <dbReference type="ChEBI" id="CHEBI:29103"/>
    </reaction>
</comment>
<evidence type="ECO:0000256" key="2">
    <source>
        <dbReference type="ARBA" id="ARBA00006920"/>
    </source>
</evidence>
<dbReference type="Proteomes" id="UP001521137">
    <property type="component" value="Unassembled WGS sequence"/>
</dbReference>
<feature type="transmembrane region" description="Helical" evidence="13">
    <location>
        <begin position="99"/>
        <end position="120"/>
    </location>
</feature>
<keyword evidence="8 13" id="KW-1133">Transmembrane helix</keyword>
<feature type="transmembrane region" description="Helical" evidence="13">
    <location>
        <begin position="56"/>
        <end position="79"/>
    </location>
</feature>
<evidence type="ECO:0000313" key="15">
    <source>
        <dbReference type="Proteomes" id="UP001521137"/>
    </source>
</evidence>
<protein>
    <submittedName>
        <fullName evidence="14">DUF1211 domain-containing protein</fullName>
    </submittedName>
</protein>
<evidence type="ECO:0000256" key="11">
    <source>
        <dbReference type="ARBA" id="ARBA00023303"/>
    </source>
</evidence>
<organism evidence="14 15">
    <name type="scientific">Paraglaciecola algarum</name>
    <dbReference type="NCBI Taxonomy" id="3050085"/>
    <lineage>
        <taxon>Bacteria</taxon>
        <taxon>Pseudomonadati</taxon>
        <taxon>Pseudomonadota</taxon>
        <taxon>Gammaproteobacteria</taxon>
        <taxon>Alteromonadales</taxon>
        <taxon>Alteromonadaceae</taxon>
        <taxon>Paraglaciecola</taxon>
    </lineage>
</organism>
<evidence type="ECO:0000313" key="14">
    <source>
        <dbReference type="EMBL" id="MCF2950076.1"/>
    </source>
</evidence>
<evidence type="ECO:0000256" key="10">
    <source>
        <dbReference type="ARBA" id="ARBA00023136"/>
    </source>
</evidence>
<name>A0ABS9DB48_9ALTE</name>
<feature type="transmembrane region" description="Helical" evidence="13">
    <location>
        <begin position="184"/>
        <end position="207"/>
    </location>
</feature>
<gene>
    <name evidence="14" type="ORF">L0668_18300</name>
</gene>
<evidence type="ECO:0000256" key="9">
    <source>
        <dbReference type="ARBA" id="ARBA00023065"/>
    </source>
</evidence>
<comment type="caution">
    <text evidence="14">The sequence shown here is derived from an EMBL/GenBank/DDBJ whole genome shotgun (WGS) entry which is preliminary data.</text>
</comment>
<dbReference type="RefSeq" id="WP_235314177.1">
    <property type="nucleotide sequence ID" value="NZ_JAKGAS010000014.1"/>
</dbReference>
<reference evidence="14 15" key="1">
    <citation type="submission" date="2022-01" db="EMBL/GenBank/DDBJ databases">
        <title>Paraglaciecola sp. G1-23.</title>
        <authorList>
            <person name="Jin M.S."/>
            <person name="Han D.M."/>
            <person name="Kim H.M."/>
            <person name="Jeon C.O."/>
        </authorList>
    </citation>
    <scope>NUCLEOTIDE SEQUENCE [LARGE SCALE GENOMIC DNA]</scope>
    <source>
        <strain evidence="14 15">G1-23</strain>
    </source>
</reference>
<keyword evidence="9" id="KW-0406">Ion transport</keyword>
<accession>A0ABS9DB48</accession>
<evidence type="ECO:0000256" key="3">
    <source>
        <dbReference type="ARBA" id="ARBA00022448"/>
    </source>
</evidence>
<keyword evidence="5 13" id="KW-0812">Transmembrane</keyword>
<comment type="subcellular location">
    <subcellularLocation>
        <location evidence="1">Membrane</location>
        <topology evidence="1">Multi-pass membrane protein</topology>
    </subcellularLocation>
</comment>
<feature type="transmembrane region" description="Helical" evidence="13">
    <location>
        <begin position="213"/>
        <end position="233"/>
    </location>
</feature>
<keyword evidence="4" id="KW-0633">Potassium transport</keyword>
<feature type="transmembrane region" description="Helical" evidence="13">
    <location>
        <begin position="29"/>
        <end position="50"/>
    </location>
</feature>
<evidence type="ECO:0000256" key="12">
    <source>
        <dbReference type="ARBA" id="ARBA00034430"/>
    </source>
</evidence>
<proteinExistence type="inferred from homology"/>
<evidence type="ECO:0000256" key="13">
    <source>
        <dbReference type="SAM" id="Phobius"/>
    </source>
</evidence>
<keyword evidence="6" id="KW-0631">Potassium channel</keyword>